<evidence type="ECO:0000259" key="1">
    <source>
        <dbReference type="PROSITE" id="PS51677"/>
    </source>
</evidence>
<protein>
    <submittedName>
        <fullName evidence="2">Putative sporulation protein (Polysaccharide deacetylase family)</fullName>
    </submittedName>
</protein>
<dbReference type="SUPFAM" id="SSF88713">
    <property type="entry name" value="Glycoside hydrolase/deacetylase"/>
    <property type="match status" value="1"/>
</dbReference>
<dbReference type="PANTHER" id="PTHR10587:SF80">
    <property type="entry name" value="CHITOOLIGOSACCHARIDE DEACETYLASE"/>
    <property type="match status" value="1"/>
</dbReference>
<accession>A0A4V2SYF6</accession>
<dbReference type="InterPro" id="IPR050248">
    <property type="entry name" value="Polysacc_deacetylase_ArnD"/>
</dbReference>
<feature type="domain" description="NodB homology" evidence="1">
    <location>
        <begin position="132"/>
        <end position="308"/>
    </location>
</feature>
<proteinExistence type="predicted"/>
<keyword evidence="3" id="KW-1185">Reference proteome</keyword>
<dbReference type="InterPro" id="IPR011330">
    <property type="entry name" value="Glyco_hydro/deAcase_b/a-brl"/>
</dbReference>
<dbReference type="GO" id="GO:0016810">
    <property type="term" value="F:hydrolase activity, acting on carbon-nitrogen (but not peptide) bonds"/>
    <property type="evidence" value="ECO:0007669"/>
    <property type="project" value="InterPro"/>
</dbReference>
<dbReference type="GO" id="GO:0005975">
    <property type="term" value="P:carbohydrate metabolic process"/>
    <property type="evidence" value="ECO:0007669"/>
    <property type="project" value="InterPro"/>
</dbReference>
<dbReference type="Pfam" id="PF01522">
    <property type="entry name" value="Polysacc_deac_1"/>
    <property type="match status" value="1"/>
</dbReference>
<dbReference type="Proteomes" id="UP000294746">
    <property type="component" value="Unassembled WGS sequence"/>
</dbReference>
<dbReference type="EMBL" id="SLXV01000004">
    <property type="protein sequence ID" value="TCP70091.1"/>
    <property type="molecule type" value="Genomic_DNA"/>
</dbReference>
<comment type="caution">
    <text evidence="2">The sequence shown here is derived from an EMBL/GenBank/DDBJ whole genome shotgun (WGS) entry which is preliminary data.</text>
</comment>
<gene>
    <name evidence="2" type="ORF">EDD57_10470</name>
</gene>
<dbReference type="GO" id="GO:0016020">
    <property type="term" value="C:membrane"/>
    <property type="evidence" value="ECO:0007669"/>
    <property type="project" value="TreeGrafter"/>
</dbReference>
<dbReference type="InterPro" id="IPR002509">
    <property type="entry name" value="NODB_dom"/>
</dbReference>
<sequence>MNDSKRIIAIFISFIIAISIVQTESIQQFVMQVKSNSVFSVAQYTDEEKRYLQKIKQDVSKHYKAPIDAKVDSVWKAIPELDGQEVDIQASLKASIQKNNGEIVWKYKKLTPKKRLSDLGNVPVYRGNPEQKAVGLMINVAWGTEHLKEMLAILDKEGIKATFFLDGSWLNKNQEVAKELVKKGHEIGNHGYTHPLMGQVSKERVEREITRTEDLIYQTLHIHSKWFAPPAGDFNQQVVETAEKFNMKTILWTCDTVDWKKSSSPEKIVSRTQKVESGMLLLTHPTDRTVVALPSIIQEVKKKGLVLTSVGKVLSPERID</sequence>
<evidence type="ECO:0000313" key="2">
    <source>
        <dbReference type="EMBL" id="TCP70091.1"/>
    </source>
</evidence>
<dbReference type="PANTHER" id="PTHR10587">
    <property type="entry name" value="GLYCOSYL TRANSFERASE-RELATED"/>
    <property type="match status" value="1"/>
</dbReference>
<dbReference type="RefSeq" id="WP_165873637.1">
    <property type="nucleotide sequence ID" value="NZ_SLXV01000004.1"/>
</dbReference>
<evidence type="ECO:0000313" key="3">
    <source>
        <dbReference type="Proteomes" id="UP000294746"/>
    </source>
</evidence>
<dbReference type="PROSITE" id="PS51677">
    <property type="entry name" value="NODB"/>
    <property type="match status" value="1"/>
</dbReference>
<organism evidence="2 3">
    <name type="scientific">Baia soyae</name>
    <dbReference type="NCBI Taxonomy" id="1544746"/>
    <lineage>
        <taxon>Bacteria</taxon>
        <taxon>Bacillati</taxon>
        <taxon>Bacillota</taxon>
        <taxon>Bacilli</taxon>
        <taxon>Bacillales</taxon>
        <taxon>Thermoactinomycetaceae</taxon>
        <taxon>Baia</taxon>
    </lineage>
</organism>
<reference evidence="2 3" key="1">
    <citation type="submission" date="2019-03" db="EMBL/GenBank/DDBJ databases">
        <title>Genomic Encyclopedia of Type Strains, Phase IV (KMG-IV): sequencing the most valuable type-strain genomes for metagenomic binning, comparative biology and taxonomic classification.</title>
        <authorList>
            <person name="Goeker M."/>
        </authorList>
    </citation>
    <scope>NUCLEOTIDE SEQUENCE [LARGE SCALE GENOMIC DNA]</scope>
    <source>
        <strain evidence="2 3">DSM 46831</strain>
    </source>
</reference>
<dbReference type="AlphaFoldDB" id="A0A4V2SYF6"/>
<name>A0A4V2SYF6_9BACL</name>
<dbReference type="Gene3D" id="3.20.20.370">
    <property type="entry name" value="Glycoside hydrolase/deacetylase"/>
    <property type="match status" value="1"/>
</dbReference>